<dbReference type="GeneID" id="30982219"/>
<dbReference type="Pfam" id="PF13921">
    <property type="entry name" value="Myb_DNA-bind_6"/>
    <property type="match status" value="1"/>
</dbReference>
<feature type="domain" description="Myb-like" evidence="6">
    <location>
        <begin position="438"/>
        <end position="500"/>
    </location>
</feature>
<evidence type="ECO:0000256" key="1">
    <source>
        <dbReference type="ARBA" id="ARBA00004123"/>
    </source>
</evidence>
<feature type="compositionally biased region" description="Basic and acidic residues" evidence="5">
    <location>
        <begin position="49"/>
        <end position="63"/>
    </location>
</feature>
<dbReference type="InterPro" id="IPR009057">
    <property type="entry name" value="Homeodomain-like_sf"/>
</dbReference>
<evidence type="ECO:0000256" key="2">
    <source>
        <dbReference type="ARBA" id="ARBA00022737"/>
    </source>
</evidence>
<dbReference type="InterPro" id="IPR017930">
    <property type="entry name" value="Myb_dom"/>
</dbReference>
<sequence length="677" mass="77454">MEVQQEIGGAQALLQLGSKLKDGEEDPELNISEIDDSRNNDIMDDGDESVVRDQTGESDRLQSEDDESKTTNQQINDAVEAAVMRYVGGTLDTNGPRKNKRRINHEEIMNNINDFNQWTGFLDEDVTNEDYSYANDITGKHRIGKRRRVSQDIDPELAGLGTSEHDQLVEAAIIDARELTRHINSGDLNDHDNLQNTLNGVPPHQAQQVLAAANAAVQNQGHGSDSISAITQLAQAASSLSSSAKKAKVTPRSKKELKRIEESLINYATGVSDVQLQDKGVSKTNFSHLNDVESLIEEASSRACNWYNSLGDNTGKGPRLFAPIEISAVDHFISGYCHLFKWTREDICNRIWSSERKKDNFWESLTRVLPYRSRASIYKHVRRLYHIFEIRGKWTKEDDEYLRRLAVDHEGKWKKIGEAMGRMPEDCRDRWRNYVKCGDQRTSQKWTPEEEHALKVIVTEMVSNADGKDKQSAINWTLVSDRMNGRRSRIQCRYKWSKLVRRESMLRSTYMSPEVKSWLLKRLEISGFESIEKIDWNYISQIYHSEQKELFPEPNYDWDATDFKTAFEKMKTEVKDHRKLSLHVLLQKLTNDYYKKEPKVIAATPVDERLLQNAPEMKAQDLNKDLAQKQYNQGKPQAHGHNVDNNDPASIANAAVAAISSGVDVDEPQQQEYSLWR</sequence>
<dbReference type="PANTHER" id="PTHR46380">
    <property type="entry name" value="CYCLIN-D-BINDING MYB-LIKE TRANSCRIPTION FACTOR 1"/>
    <property type="match status" value="1"/>
</dbReference>
<accession>A0A1E4SDQ4</accession>
<dbReference type="AlphaFoldDB" id="A0A1E4SDQ4"/>
<keyword evidence="4" id="KW-0539">Nucleus</keyword>
<name>A0A1E4SDQ4_9ASCO</name>
<proteinExistence type="predicted"/>
<evidence type="ECO:0000256" key="4">
    <source>
        <dbReference type="ARBA" id="ARBA00023242"/>
    </source>
</evidence>
<dbReference type="PROSITE" id="PS50090">
    <property type="entry name" value="MYB_LIKE"/>
    <property type="match status" value="2"/>
</dbReference>
<feature type="domain" description="Myb-like" evidence="6">
    <location>
        <begin position="391"/>
        <end position="435"/>
    </location>
</feature>
<dbReference type="Gene3D" id="1.10.10.60">
    <property type="entry name" value="Homeodomain-like"/>
    <property type="match status" value="2"/>
</dbReference>
<dbReference type="CDD" id="cd00167">
    <property type="entry name" value="SANT"/>
    <property type="match status" value="1"/>
</dbReference>
<dbReference type="RefSeq" id="XP_020062771.1">
    <property type="nucleotide sequence ID" value="XM_020208082.1"/>
</dbReference>
<evidence type="ECO:0000259" key="6">
    <source>
        <dbReference type="PROSITE" id="PS50090"/>
    </source>
</evidence>
<feature type="domain" description="HTH myb-type" evidence="7">
    <location>
        <begin position="475"/>
        <end position="504"/>
    </location>
</feature>
<dbReference type="Pfam" id="PF21559">
    <property type="entry name" value="Reb1_MybAD"/>
    <property type="match status" value="1"/>
</dbReference>
<dbReference type="GO" id="GO:0000976">
    <property type="term" value="F:transcription cis-regulatory region binding"/>
    <property type="evidence" value="ECO:0007669"/>
    <property type="project" value="TreeGrafter"/>
</dbReference>
<dbReference type="EMBL" id="KV453915">
    <property type="protein sequence ID" value="ODV77649.1"/>
    <property type="molecule type" value="Genomic_DNA"/>
</dbReference>
<feature type="domain" description="HTH myb-type" evidence="7">
    <location>
        <begin position="386"/>
        <end position="439"/>
    </location>
</feature>
<organism evidence="8 9">
    <name type="scientific">Suhomyces tanzawaensis NRRL Y-17324</name>
    <dbReference type="NCBI Taxonomy" id="984487"/>
    <lineage>
        <taxon>Eukaryota</taxon>
        <taxon>Fungi</taxon>
        <taxon>Dikarya</taxon>
        <taxon>Ascomycota</taxon>
        <taxon>Saccharomycotina</taxon>
        <taxon>Pichiomycetes</taxon>
        <taxon>Debaryomycetaceae</taxon>
        <taxon>Suhomyces</taxon>
    </lineage>
</organism>
<dbReference type="InterPro" id="IPR051651">
    <property type="entry name" value="DMTF1_DNA-bind_reg"/>
</dbReference>
<dbReference type="InterPro" id="IPR049260">
    <property type="entry name" value="REB1_MybAD"/>
</dbReference>
<dbReference type="InterPro" id="IPR001005">
    <property type="entry name" value="SANT/Myb"/>
</dbReference>
<dbReference type="Proteomes" id="UP000094285">
    <property type="component" value="Unassembled WGS sequence"/>
</dbReference>
<evidence type="ECO:0000256" key="3">
    <source>
        <dbReference type="ARBA" id="ARBA00023125"/>
    </source>
</evidence>
<comment type="subcellular location">
    <subcellularLocation>
        <location evidence="1">Nucleus</location>
    </subcellularLocation>
</comment>
<evidence type="ECO:0000313" key="9">
    <source>
        <dbReference type="Proteomes" id="UP000094285"/>
    </source>
</evidence>
<dbReference type="OrthoDB" id="39591at2759"/>
<keyword evidence="9" id="KW-1185">Reference proteome</keyword>
<dbReference type="STRING" id="984487.A0A1E4SDQ4"/>
<dbReference type="GO" id="GO:0005634">
    <property type="term" value="C:nucleus"/>
    <property type="evidence" value="ECO:0007669"/>
    <property type="project" value="UniProtKB-SubCell"/>
</dbReference>
<gene>
    <name evidence="8" type="ORF">CANTADRAFT_27362</name>
</gene>
<evidence type="ECO:0000256" key="5">
    <source>
        <dbReference type="SAM" id="MobiDB-lite"/>
    </source>
</evidence>
<feature type="region of interest" description="Disordered" evidence="5">
    <location>
        <begin position="18"/>
        <end position="72"/>
    </location>
</feature>
<dbReference type="PROSITE" id="PS51294">
    <property type="entry name" value="HTH_MYB"/>
    <property type="match status" value="2"/>
</dbReference>
<keyword evidence="2" id="KW-0677">Repeat</keyword>
<reference evidence="9" key="1">
    <citation type="submission" date="2016-05" db="EMBL/GenBank/DDBJ databases">
        <title>Comparative genomics of biotechnologically important yeasts.</title>
        <authorList>
            <consortium name="DOE Joint Genome Institute"/>
            <person name="Riley R."/>
            <person name="Haridas S."/>
            <person name="Wolfe K.H."/>
            <person name="Lopes M.R."/>
            <person name="Hittinger C.T."/>
            <person name="Goker M."/>
            <person name="Salamov A."/>
            <person name="Wisecaver J."/>
            <person name="Long T.M."/>
            <person name="Aerts A.L."/>
            <person name="Barry K."/>
            <person name="Choi C."/>
            <person name="Clum A."/>
            <person name="Coughlan A.Y."/>
            <person name="Deshpande S."/>
            <person name="Douglass A.P."/>
            <person name="Hanson S.J."/>
            <person name="Klenk H.-P."/>
            <person name="Labutti K."/>
            <person name="Lapidus A."/>
            <person name="Lindquist E."/>
            <person name="Lipzen A."/>
            <person name="Meier-Kolthoff J.P."/>
            <person name="Ohm R.A."/>
            <person name="Otillar R.P."/>
            <person name="Pangilinan J."/>
            <person name="Peng Y."/>
            <person name="Rokas A."/>
            <person name="Rosa C.A."/>
            <person name="Scheuner C."/>
            <person name="Sibirny A.A."/>
            <person name="Slot J.C."/>
            <person name="Stielow J.B."/>
            <person name="Sun H."/>
            <person name="Kurtzman C.P."/>
            <person name="Blackwell M."/>
            <person name="Grigoriev I.V."/>
            <person name="Jeffries T.W."/>
        </authorList>
    </citation>
    <scope>NUCLEOTIDE SEQUENCE [LARGE SCALE GENOMIC DNA]</scope>
    <source>
        <strain evidence="9">NRRL Y-17324</strain>
    </source>
</reference>
<dbReference type="PANTHER" id="PTHR46380:SF2">
    <property type="entry name" value="CYCLIN-D-BINDING MYB-LIKE TRANSCRIPTION FACTOR 1"/>
    <property type="match status" value="1"/>
</dbReference>
<evidence type="ECO:0000313" key="8">
    <source>
        <dbReference type="EMBL" id="ODV77649.1"/>
    </source>
</evidence>
<keyword evidence="3" id="KW-0238">DNA-binding</keyword>
<protein>
    <submittedName>
        <fullName evidence="8">Uncharacterized protein</fullName>
    </submittedName>
</protein>
<evidence type="ECO:0000259" key="7">
    <source>
        <dbReference type="PROSITE" id="PS51294"/>
    </source>
</evidence>
<dbReference type="SMART" id="SM00717">
    <property type="entry name" value="SANT"/>
    <property type="match status" value="2"/>
</dbReference>
<dbReference type="SUPFAM" id="SSF46689">
    <property type="entry name" value="Homeodomain-like"/>
    <property type="match status" value="2"/>
</dbReference>
<dbReference type="GO" id="GO:0003700">
    <property type="term" value="F:DNA-binding transcription factor activity"/>
    <property type="evidence" value="ECO:0007669"/>
    <property type="project" value="TreeGrafter"/>
</dbReference>